<dbReference type="AlphaFoldDB" id="A0A926Q1F1"/>
<dbReference type="Pfam" id="PF13714">
    <property type="entry name" value="PEP_mutase"/>
    <property type="match status" value="1"/>
</dbReference>
<keyword evidence="2" id="KW-1185">Reference proteome</keyword>
<dbReference type="InterPro" id="IPR039556">
    <property type="entry name" value="ICL/PEPM"/>
</dbReference>
<keyword evidence="1" id="KW-0456">Lyase</keyword>
<dbReference type="CDD" id="cd00377">
    <property type="entry name" value="ICL_PEPM"/>
    <property type="match status" value="1"/>
</dbReference>
<dbReference type="SUPFAM" id="SSF51621">
    <property type="entry name" value="Phosphoenolpyruvate/pyruvate domain"/>
    <property type="match status" value="1"/>
</dbReference>
<gene>
    <name evidence="1" type="ORF">IBL28_07030</name>
</gene>
<accession>A0A926Q1F1</accession>
<dbReference type="Proteomes" id="UP000653730">
    <property type="component" value="Unassembled WGS sequence"/>
</dbReference>
<name>A0A926Q1F1_9FLAO</name>
<dbReference type="EMBL" id="JACVDC010000014">
    <property type="protein sequence ID" value="MBC9795712.1"/>
    <property type="molecule type" value="Genomic_DNA"/>
</dbReference>
<evidence type="ECO:0000313" key="2">
    <source>
        <dbReference type="Proteomes" id="UP000653730"/>
    </source>
</evidence>
<dbReference type="InterPro" id="IPR015813">
    <property type="entry name" value="Pyrv/PenolPyrv_kinase-like_dom"/>
</dbReference>
<dbReference type="InterPro" id="IPR040442">
    <property type="entry name" value="Pyrv_kinase-like_dom_sf"/>
</dbReference>
<evidence type="ECO:0000313" key="1">
    <source>
        <dbReference type="EMBL" id="MBC9795712.1"/>
    </source>
</evidence>
<comment type="caution">
    <text evidence="1">The sequence shown here is derived from an EMBL/GenBank/DDBJ whole genome shotgun (WGS) entry which is preliminary data.</text>
</comment>
<dbReference type="RefSeq" id="WP_187964861.1">
    <property type="nucleotide sequence ID" value="NZ_JACVDC010000014.1"/>
</dbReference>
<protein>
    <submittedName>
        <fullName evidence="1">Isocitrate lyase/phosphoenolpyruvate mutase family protein</fullName>
    </submittedName>
</protein>
<organism evidence="1 2">
    <name type="scientific">Sinomicrobium weinanense</name>
    <dbReference type="NCBI Taxonomy" id="2842200"/>
    <lineage>
        <taxon>Bacteria</taxon>
        <taxon>Pseudomonadati</taxon>
        <taxon>Bacteroidota</taxon>
        <taxon>Flavobacteriia</taxon>
        <taxon>Flavobacteriales</taxon>
        <taxon>Flavobacteriaceae</taxon>
        <taxon>Sinomicrobium</taxon>
    </lineage>
</organism>
<dbReference type="GO" id="GO:0016829">
    <property type="term" value="F:lyase activity"/>
    <property type="evidence" value="ECO:0007669"/>
    <property type="project" value="UniProtKB-KW"/>
</dbReference>
<dbReference type="PANTHER" id="PTHR42905:SF16">
    <property type="entry name" value="CARBOXYPHOSPHONOENOLPYRUVATE PHOSPHONOMUTASE-LIKE PROTEIN (AFU_ORTHOLOGUE AFUA_5G07230)"/>
    <property type="match status" value="1"/>
</dbReference>
<dbReference type="Gene3D" id="3.20.20.60">
    <property type="entry name" value="Phosphoenolpyruvate-binding domains"/>
    <property type="match status" value="1"/>
</dbReference>
<dbReference type="PANTHER" id="PTHR42905">
    <property type="entry name" value="PHOSPHOENOLPYRUVATE CARBOXYLASE"/>
    <property type="match status" value="1"/>
</dbReference>
<reference evidence="1 2" key="1">
    <citation type="submission" date="2020-09" db="EMBL/GenBank/DDBJ databases">
        <title>Sinomicrobium weinanense sp. nov., a halophilic bacteria isolated from saline-alkali soil.</title>
        <authorList>
            <person name="Wu P."/>
            <person name="Ren H."/>
            <person name="Mei Y."/>
            <person name="Liang Y."/>
            <person name="Chen Z."/>
        </authorList>
    </citation>
    <scope>NUCLEOTIDE SEQUENCE [LARGE SCALE GENOMIC DNA]</scope>
    <source>
        <strain evidence="1 2">FJxs</strain>
    </source>
</reference>
<proteinExistence type="predicted"/>
<sequence length="261" mass="28780">MDLFEKFNQLHRSDLPLLLGNIWDVSSAKMFESRGFQALGTSSQAVAIANGYQDGEQLPFEILSSLARRVVESVQIPLTVDMEAGYADTVNKIIKNIQNLADIGVVGINIEDTVPGPDRKFQTIEAFSEKLSAIAEYISSNNLKIFLNVRTDGFLLNVPNALEETINRIQHYENAGASGIFTPCITSIPDIEAVVKATSLPINVMCMPGLPGFDILHRLGVKRISMGGFLFNRLQEDATRTVDQILGKQDFNPLFTGIFQD</sequence>